<gene>
    <name evidence="1" type="ORF">AZE42_09952</name>
</gene>
<proteinExistence type="predicted"/>
<evidence type="ECO:0000313" key="1">
    <source>
        <dbReference type="EMBL" id="OJA21447.1"/>
    </source>
</evidence>
<dbReference type="EMBL" id="LVVM01000141">
    <property type="protein sequence ID" value="OJA21447.1"/>
    <property type="molecule type" value="Genomic_DNA"/>
</dbReference>
<organism evidence="1 2">
    <name type="scientific">Rhizopogon vesiculosus</name>
    <dbReference type="NCBI Taxonomy" id="180088"/>
    <lineage>
        <taxon>Eukaryota</taxon>
        <taxon>Fungi</taxon>
        <taxon>Dikarya</taxon>
        <taxon>Basidiomycota</taxon>
        <taxon>Agaricomycotina</taxon>
        <taxon>Agaricomycetes</taxon>
        <taxon>Agaricomycetidae</taxon>
        <taxon>Boletales</taxon>
        <taxon>Suillineae</taxon>
        <taxon>Rhizopogonaceae</taxon>
        <taxon>Rhizopogon</taxon>
    </lineage>
</organism>
<name>A0A1J8QLA6_9AGAM</name>
<comment type="caution">
    <text evidence="1">The sequence shown here is derived from an EMBL/GenBank/DDBJ whole genome shotgun (WGS) entry which is preliminary data.</text>
</comment>
<dbReference type="AlphaFoldDB" id="A0A1J8QLA6"/>
<protein>
    <submittedName>
        <fullName evidence="1">Uncharacterized protein</fullName>
    </submittedName>
</protein>
<evidence type="ECO:0000313" key="2">
    <source>
        <dbReference type="Proteomes" id="UP000183567"/>
    </source>
</evidence>
<sequence>MGPADRENLAVVYQKREVRVCTASKCAKCMKGSQSRSRECCATRECGQATPASIFHAPRMSLYSLDDFRSWKRYHLDWYERRRVKRGLWQG</sequence>
<reference evidence="1 2" key="1">
    <citation type="submission" date="2016-03" db="EMBL/GenBank/DDBJ databases">
        <title>Comparative genomics of the ectomycorrhizal sister species Rhizopogon vinicolor and Rhizopogon vesiculosus (Basidiomycota: Boletales) reveals a divergence of the mating type B locus.</title>
        <authorList>
            <person name="Mujic A.B."/>
            <person name="Kuo A."/>
            <person name="Tritt A."/>
            <person name="Lipzen A."/>
            <person name="Chen C."/>
            <person name="Johnson J."/>
            <person name="Sharma A."/>
            <person name="Barry K."/>
            <person name="Grigoriev I.V."/>
            <person name="Spatafora J.W."/>
        </authorList>
    </citation>
    <scope>NUCLEOTIDE SEQUENCE [LARGE SCALE GENOMIC DNA]</scope>
    <source>
        <strain evidence="1 2">AM-OR11-056</strain>
    </source>
</reference>
<dbReference type="Proteomes" id="UP000183567">
    <property type="component" value="Unassembled WGS sequence"/>
</dbReference>
<keyword evidence="2" id="KW-1185">Reference proteome</keyword>
<accession>A0A1J8QLA6</accession>